<proteinExistence type="predicted"/>
<comment type="caution">
    <text evidence="2">The sequence shown here is derived from an EMBL/GenBank/DDBJ whole genome shotgun (WGS) entry which is preliminary data.</text>
</comment>
<reference evidence="2 3" key="1">
    <citation type="journal article" date="2015" name="Int. J. Syst. Evol. Microbiol.">
        <title>Gemmobacter intermedius sp. nov., isolated from a white stork (Ciconia ciconia).</title>
        <authorList>
            <person name="Kampfer P."/>
            <person name="Jerzak L."/>
            <person name="Wilharm G."/>
            <person name="Golke J."/>
            <person name="Busse H.J."/>
            <person name="Glaeser S.P."/>
        </authorList>
    </citation>
    <scope>NUCLEOTIDE SEQUENCE [LARGE SCALE GENOMIC DNA]</scope>
    <source>
        <strain evidence="2 3">119/4</strain>
    </source>
</reference>
<dbReference type="RefSeq" id="WP_128488499.1">
    <property type="nucleotide sequence ID" value="NZ_JBHLXB010000002.1"/>
</dbReference>
<keyword evidence="3" id="KW-1185">Reference proteome</keyword>
<keyword evidence="1" id="KW-0812">Transmembrane</keyword>
<gene>
    <name evidence="2" type="ORF">EP867_09450</name>
</gene>
<dbReference type="OrthoDB" id="7877082at2"/>
<organism evidence="2 3">
    <name type="scientific">Falsigemmobacter intermedius</name>
    <dbReference type="NCBI Taxonomy" id="1553448"/>
    <lineage>
        <taxon>Bacteria</taxon>
        <taxon>Pseudomonadati</taxon>
        <taxon>Pseudomonadota</taxon>
        <taxon>Alphaproteobacteria</taxon>
        <taxon>Rhodobacterales</taxon>
        <taxon>Paracoccaceae</taxon>
        <taxon>Falsigemmobacter</taxon>
    </lineage>
</organism>
<feature type="transmembrane region" description="Helical" evidence="1">
    <location>
        <begin position="16"/>
        <end position="37"/>
    </location>
</feature>
<dbReference type="Proteomes" id="UP000287168">
    <property type="component" value="Unassembled WGS sequence"/>
</dbReference>
<keyword evidence="1" id="KW-0472">Membrane</keyword>
<evidence type="ECO:0000313" key="3">
    <source>
        <dbReference type="Proteomes" id="UP000287168"/>
    </source>
</evidence>
<dbReference type="AlphaFoldDB" id="A0A3S3UH42"/>
<name>A0A3S3UH42_9RHOB</name>
<keyword evidence="1" id="KW-1133">Transmembrane helix</keyword>
<evidence type="ECO:0008006" key="4">
    <source>
        <dbReference type="Google" id="ProtNLM"/>
    </source>
</evidence>
<sequence length="85" mass="9963">MSRRTEQREEARRRDLALVLPGLGLLMLLPPLMNLFTRRVLLWEIPLEVIYLFTVWALLIVGAAVFSHRVRPGRDAPREAERDRE</sequence>
<accession>A0A3S3UH42</accession>
<feature type="transmembrane region" description="Helical" evidence="1">
    <location>
        <begin position="49"/>
        <end position="68"/>
    </location>
</feature>
<evidence type="ECO:0000313" key="2">
    <source>
        <dbReference type="EMBL" id="RWY41404.1"/>
    </source>
</evidence>
<evidence type="ECO:0000256" key="1">
    <source>
        <dbReference type="SAM" id="Phobius"/>
    </source>
</evidence>
<protein>
    <recommendedName>
        <fullName evidence="4">DUF3311 domain-containing protein</fullName>
    </recommendedName>
</protein>
<dbReference type="EMBL" id="SBLC01000011">
    <property type="protein sequence ID" value="RWY41404.1"/>
    <property type="molecule type" value="Genomic_DNA"/>
</dbReference>